<dbReference type="PANTHER" id="PTHR45641">
    <property type="entry name" value="TETRATRICOPEPTIDE REPEAT PROTEIN (AFU_ORTHOLOGUE AFUA_6G03870)"/>
    <property type="match status" value="1"/>
</dbReference>
<dbReference type="SUPFAM" id="SSF48452">
    <property type="entry name" value="TPR-like"/>
    <property type="match status" value="2"/>
</dbReference>
<proteinExistence type="predicted"/>
<name>A0ABT2LZ59_9FIRM</name>
<keyword evidence="7" id="KW-1185">Reference proteome</keyword>
<evidence type="ECO:0000256" key="1">
    <source>
        <dbReference type="ARBA" id="ARBA00022737"/>
    </source>
</evidence>
<dbReference type="Proteomes" id="UP001431199">
    <property type="component" value="Unassembled WGS sequence"/>
</dbReference>
<dbReference type="InterPro" id="IPR019734">
    <property type="entry name" value="TPR_rpt"/>
</dbReference>
<evidence type="ECO:0000313" key="6">
    <source>
        <dbReference type="EMBL" id="MCT7398163.1"/>
    </source>
</evidence>
<dbReference type="Pfam" id="PF13228">
    <property type="entry name" value="DUF4037"/>
    <property type="match status" value="1"/>
</dbReference>
<feature type="coiled-coil region" evidence="4">
    <location>
        <begin position="215"/>
        <end position="242"/>
    </location>
</feature>
<dbReference type="Pfam" id="PF13424">
    <property type="entry name" value="TPR_12"/>
    <property type="match status" value="2"/>
</dbReference>
<evidence type="ECO:0000259" key="5">
    <source>
        <dbReference type="Pfam" id="PF13228"/>
    </source>
</evidence>
<keyword evidence="1" id="KW-0677">Repeat</keyword>
<dbReference type="RefSeq" id="WP_260978401.1">
    <property type="nucleotide sequence ID" value="NZ_JAODBU010000003.1"/>
</dbReference>
<protein>
    <submittedName>
        <fullName evidence="6">DUF4125 family protein</fullName>
    </submittedName>
</protein>
<dbReference type="InterPro" id="IPR025117">
    <property type="entry name" value="DUF4037"/>
</dbReference>
<sequence length="808" mass="92974">MDIQVFLNGLDKLFAKKAIDEVEPFLNESMENAKKENDKSAQFTILNEMMGFFRDTSQYDKSIKACNQCLSLMKEMNIEGTVDYATSLQNIANAHRAAGKLEQSLMFYNEAMKIYEKNIEPNDFRMASINNNIALLYQEMGDYVNAVAHLKMALCIIEQLSDSRIEVAVTHSNLGASLVQLGRIDEAVKHLNKALALFRQDEVKDFHYSAALSAMASLKAQIGEYEAAAKLYEEALDEIRINMGKGTAYKITEGNLRQIYSILGVHTNLDSDKIENGVELSRKFYETYGEPMIHEKFSDYENKIAVGLVGEGSERFGFDDKYSRDHDFGAGFCMWVSTSTYDAIGKELEEEYEKIISEHEEEFMKKYGFLNENEKSYKTPTADGRCGVSKIGDFYEKYTGYKLPPKTVGEWIEIDDYKLATVTNGAIFKDNEDKFSTIRSEFANIPETVRRVKISRELAAMAQTGQSNYERAMARKDFVTANICISEFMQHTMKIVYLLNRKYAPYYKWMLKGMKELEILPEVSAVLKALADLPDQRENWEDYSYSSRDKNENDMKVAAIEIISKMIIEQLIKQNIIEEGSCTTTFLNDYSRIIMENLTLKNKENAFDREKVIDKIIDLEFEAFDKVQNVGGRAECQNNFPMFYIMRKSQYLTWTDEMLSCILELWTENREKGLNMITEKYARMMESTSPDEYAEFADKLPKKTEKTRKIVDEIAKIQVDWMEEFSKEYPKLANNARDITSDSDNLYNTSYETYLKGELLTYSEKLLKLYGQFVINLAKEGKNLAEMTIKNTALLSGYKSLDEAEKNN</sequence>
<comment type="caution">
    <text evidence="6">The sequence shown here is derived from an EMBL/GenBank/DDBJ whole genome shotgun (WGS) entry which is preliminary data.</text>
</comment>
<dbReference type="PROSITE" id="PS50005">
    <property type="entry name" value="TPR"/>
    <property type="match status" value="2"/>
</dbReference>
<feature type="repeat" description="TPR" evidence="3">
    <location>
        <begin position="168"/>
        <end position="201"/>
    </location>
</feature>
<evidence type="ECO:0000256" key="3">
    <source>
        <dbReference type="PROSITE-ProRule" id="PRU00339"/>
    </source>
</evidence>
<keyword evidence="2 3" id="KW-0802">TPR repeat</keyword>
<evidence type="ECO:0000256" key="2">
    <source>
        <dbReference type="ARBA" id="ARBA00022803"/>
    </source>
</evidence>
<dbReference type="InterPro" id="IPR011990">
    <property type="entry name" value="TPR-like_helical_dom_sf"/>
</dbReference>
<organism evidence="6 7">
    <name type="scientific">Eubacterium album</name>
    <dbReference type="NCBI Taxonomy" id="2978477"/>
    <lineage>
        <taxon>Bacteria</taxon>
        <taxon>Bacillati</taxon>
        <taxon>Bacillota</taxon>
        <taxon>Clostridia</taxon>
        <taxon>Eubacteriales</taxon>
        <taxon>Eubacteriaceae</taxon>
        <taxon>Eubacterium</taxon>
    </lineage>
</organism>
<evidence type="ECO:0000256" key="4">
    <source>
        <dbReference type="SAM" id="Coils"/>
    </source>
</evidence>
<dbReference type="Gene3D" id="1.25.40.10">
    <property type="entry name" value="Tetratricopeptide repeat domain"/>
    <property type="match status" value="2"/>
</dbReference>
<dbReference type="Pfam" id="PF13176">
    <property type="entry name" value="TPR_7"/>
    <property type="match status" value="1"/>
</dbReference>
<evidence type="ECO:0000313" key="7">
    <source>
        <dbReference type="Proteomes" id="UP001431199"/>
    </source>
</evidence>
<gene>
    <name evidence="6" type="ORF">N5B56_03550</name>
</gene>
<reference evidence="6" key="1">
    <citation type="submission" date="2022-09" db="EMBL/GenBank/DDBJ databases">
        <title>Eubacterium sp. LFL-14 isolated from human feces.</title>
        <authorList>
            <person name="Liu F."/>
        </authorList>
    </citation>
    <scope>NUCLEOTIDE SEQUENCE</scope>
    <source>
        <strain evidence="6">LFL-14</strain>
    </source>
</reference>
<keyword evidence="4" id="KW-0175">Coiled coil</keyword>
<dbReference type="PANTHER" id="PTHR45641:SF19">
    <property type="entry name" value="NEPHROCYSTIN-3"/>
    <property type="match status" value="1"/>
</dbReference>
<accession>A0ABT2LZ59</accession>
<dbReference type="InterPro" id="IPR025191">
    <property type="entry name" value="DUF4125"/>
</dbReference>
<dbReference type="Pfam" id="PF13526">
    <property type="entry name" value="DUF4125"/>
    <property type="match status" value="1"/>
</dbReference>
<dbReference type="SMART" id="SM00028">
    <property type="entry name" value="TPR"/>
    <property type="match status" value="5"/>
</dbReference>
<feature type="domain" description="DUF4037" evidence="5">
    <location>
        <begin position="411"/>
        <end position="510"/>
    </location>
</feature>
<feature type="repeat" description="TPR" evidence="3">
    <location>
        <begin position="85"/>
        <end position="118"/>
    </location>
</feature>
<dbReference type="EMBL" id="JAODBU010000003">
    <property type="protein sequence ID" value="MCT7398163.1"/>
    <property type="molecule type" value="Genomic_DNA"/>
</dbReference>